<reference evidence="3" key="1">
    <citation type="submission" date="2016-01" db="EMBL/GenBank/DDBJ databases">
        <authorList>
            <person name="Mitreva M."/>
            <person name="Pepin K.H."/>
            <person name="Mihindukulasuriya K.A."/>
            <person name="Fulton R."/>
            <person name="Fronick C."/>
            <person name="O'Laughlin M."/>
            <person name="Miner T."/>
            <person name="Herter B."/>
            <person name="Rosa B.A."/>
            <person name="Cordes M."/>
            <person name="Tomlinson C."/>
            <person name="Wollam A."/>
            <person name="Palsikar V.B."/>
            <person name="Mardis E.R."/>
            <person name="Wilson R.K."/>
        </authorList>
    </citation>
    <scope>NUCLEOTIDE SEQUENCE [LARGE SCALE GENOMIC DNA]</scope>
    <source>
        <strain evidence="3">DNF00729</strain>
    </source>
</reference>
<dbReference type="CDD" id="cd00279">
    <property type="entry name" value="YlxR"/>
    <property type="match status" value="1"/>
</dbReference>
<dbReference type="PANTHER" id="PTHR34215:SF1">
    <property type="entry name" value="YLXR DOMAIN-CONTAINING PROTEIN"/>
    <property type="match status" value="1"/>
</dbReference>
<dbReference type="OrthoDB" id="9813251at2"/>
<dbReference type="PATRIC" id="fig|755172.3.peg.1550"/>
<dbReference type="NCBIfam" id="NF047356">
    <property type="entry name" value="RNA_bind_RnpM"/>
    <property type="match status" value="1"/>
</dbReference>
<accession>A0A134ABJ1</accession>
<dbReference type="Proteomes" id="UP000070442">
    <property type="component" value="Unassembled WGS sequence"/>
</dbReference>
<dbReference type="InterPro" id="IPR037465">
    <property type="entry name" value="YlxR"/>
</dbReference>
<dbReference type="InterPro" id="IPR035931">
    <property type="entry name" value="YlxR-like_sf"/>
</dbReference>
<protein>
    <recommendedName>
        <fullName evidence="1">YlxR domain-containing protein</fullName>
    </recommendedName>
</protein>
<dbReference type="PANTHER" id="PTHR34215">
    <property type="entry name" value="BLL0784 PROTEIN"/>
    <property type="match status" value="1"/>
</dbReference>
<evidence type="ECO:0000313" key="3">
    <source>
        <dbReference type="Proteomes" id="UP000070442"/>
    </source>
</evidence>
<evidence type="ECO:0000313" key="2">
    <source>
        <dbReference type="EMBL" id="KXB65082.1"/>
    </source>
</evidence>
<evidence type="ECO:0000259" key="1">
    <source>
        <dbReference type="Pfam" id="PF04296"/>
    </source>
</evidence>
<name>A0A134ABJ1_9FIRM</name>
<gene>
    <name evidence="2" type="ORF">HMPREF1863_01590</name>
</gene>
<dbReference type="AlphaFoldDB" id="A0A134ABJ1"/>
<comment type="caution">
    <text evidence="2">The sequence shown here is derived from an EMBL/GenBank/DDBJ whole genome shotgun (WGS) entry which is preliminary data.</text>
</comment>
<dbReference type="STRING" id="755172.HMPREF1863_01590"/>
<keyword evidence="3" id="KW-1185">Reference proteome</keyword>
<dbReference type="Pfam" id="PF04296">
    <property type="entry name" value="YlxR"/>
    <property type="match status" value="1"/>
</dbReference>
<dbReference type="SUPFAM" id="SSF64376">
    <property type="entry name" value="YlxR-like"/>
    <property type="match status" value="1"/>
</dbReference>
<proteinExistence type="predicted"/>
<feature type="domain" description="YlxR" evidence="1">
    <location>
        <begin position="10"/>
        <end position="83"/>
    </location>
</feature>
<organism evidence="2 3">
    <name type="scientific">Aedoeadaptatus coxii</name>
    <dbReference type="NCBI Taxonomy" id="755172"/>
    <lineage>
        <taxon>Bacteria</taxon>
        <taxon>Bacillati</taxon>
        <taxon>Bacillota</taxon>
        <taxon>Tissierellia</taxon>
        <taxon>Tissierellales</taxon>
        <taxon>Peptoniphilaceae</taxon>
        <taxon>Aedoeadaptatus</taxon>
    </lineage>
</organism>
<dbReference type="Gene3D" id="3.30.1230.10">
    <property type="entry name" value="YlxR-like"/>
    <property type="match status" value="1"/>
</dbReference>
<dbReference type="EMBL" id="LSDG01000045">
    <property type="protein sequence ID" value="KXB65082.1"/>
    <property type="molecule type" value="Genomic_DNA"/>
</dbReference>
<dbReference type="InterPro" id="IPR007393">
    <property type="entry name" value="YlxR_dom"/>
</dbReference>
<sequence>MKKPKKIPLRKCIGCSESKPKQELIRIVKNKDNEVFIDSTGKANGRGAYLCRNTKCFDSAIKHRAIQRALSQDVPKETVDELRRTLEDL</sequence>
<dbReference type="RefSeq" id="WP_068369320.1">
    <property type="nucleotide sequence ID" value="NZ_CALTYF010000004.1"/>
</dbReference>